<evidence type="ECO:0000256" key="1">
    <source>
        <dbReference type="ARBA" id="ARBA00004772"/>
    </source>
</evidence>
<dbReference type="InterPro" id="IPR036108">
    <property type="entry name" value="4pyrrol_syn_uPrphyn_synt_sf"/>
</dbReference>
<dbReference type="Proteomes" id="UP000663207">
    <property type="component" value="Chromosome"/>
</dbReference>
<dbReference type="CDD" id="cd06578">
    <property type="entry name" value="HemD"/>
    <property type="match status" value="1"/>
</dbReference>
<dbReference type="EC" id="4.2.1.75" evidence="3 9"/>
<dbReference type="SUPFAM" id="SSF69618">
    <property type="entry name" value="HemD-like"/>
    <property type="match status" value="1"/>
</dbReference>
<comment type="similarity">
    <text evidence="2 9">Belongs to the uroporphyrinogen-III synthase family.</text>
</comment>
<gene>
    <name evidence="11" type="ORF">JYB85_16980</name>
</gene>
<evidence type="ECO:0000313" key="11">
    <source>
        <dbReference type="EMBL" id="QSX36936.1"/>
    </source>
</evidence>
<proteinExistence type="inferred from homology"/>
<evidence type="ECO:0000256" key="4">
    <source>
        <dbReference type="ARBA" id="ARBA00023239"/>
    </source>
</evidence>
<evidence type="ECO:0000256" key="7">
    <source>
        <dbReference type="ARBA" id="ARBA00040167"/>
    </source>
</evidence>
<comment type="catalytic activity">
    <reaction evidence="8 9">
        <text>hydroxymethylbilane = uroporphyrinogen III + H2O</text>
        <dbReference type="Rhea" id="RHEA:18965"/>
        <dbReference type="ChEBI" id="CHEBI:15377"/>
        <dbReference type="ChEBI" id="CHEBI:57308"/>
        <dbReference type="ChEBI" id="CHEBI:57845"/>
        <dbReference type="EC" id="4.2.1.75"/>
    </reaction>
</comment>
<comment type="pathway">
    <text evidence="1 9">Porphyrin-containing compound metabolism; protoporphyrin-IX biosynthesis; coproporphyrinogen-III from 5-aminolevulinate: step 3/4.</text>
</comment>
<evidence type="ECO:0000313" key="12">
    <source>
        <dbReference type="Proteomes" id="UP000663207"/>
    </source>
</evidence>
<evidence type="ECO:0000256" key="2">
    <source>
        <dbReference type="ARBA" id="ARBA00008133"/>
    </source>
</evidence>
<evidence type="ECO:0000256" key="9">
    <source>
        <dbReference type="RuleBase" id="RU366031"/>
    </source>
</evidence>
<dbReference type="InterPro" id="IPR039793">
    <property type="entry name" value="UROS/Hem4"/>
</dbReference>
<dbReference type="PANTHER" id="PTHR38042">
    <property type="entry name" value="UROPORPHYRINOGEN-III SYNTHASE, CHLOROPLASTIC"/>
    <property type="match status" value="1"/>
</dbReference>
<evidence type="ECO:0000256" key="8">
    <source>
        <dbReference type="ARBA" id="ARBA00048617"/>
    </source>
</evidence>
<keyword evidence="5 9" id="KW-0627">Porphyrin biosynthesis</keyword>
<dbReference type="RefSeq" id="WP_207380224.1">
    <property type="nucleotide sequence ID" value="NZ_CP071502.1"/>
</dbReference>
<evidence type="ECO:0000256" key="5">
    <source>
        <dbReference type="ARBA" id="ARBA00023244"/>
    </source>
</evidence>
<evidence type="ECO:0000256" key="6">
    <source>
        <dbReference type="ARBA" id="ARBA00037589"/>
    </source>
</evidence>
<dbReference type="EMBL" id="CP071502">
    <property type="protein sequence ID" value="QSX36936.1"/>
    <property type="molecule type" value="Genomic_DNA"/>
</dbReference>
<evidence type="ECO:0000256" key="3">
    <source>
        <dbReference type="ARBA" id="ARBA00013109"/>
    </source>
</evidence>
<keyword evidence="4 9" id="KW-0456">Lyase</keyword>
<sequence length="239" mass="25819">MKVLLTRPEGRNGQMQQALTERGVAFMVTPLLCVESIAVSPEALSLAKEADMLIFISTTAVTHAATLFGSHWPTSRYYAVGEATAAALEQLGLNVTRAPDDCQQTEGLLQLPDFDQVSERKIGIIRGEGGRATLAETLSQRGAQVNYLEVYRRGCPPLDPQATVAAWQAFGIDTLLLTSGEVLDNLLKLVPKECFAWLNSCHIIVPSCRVEAQARDKGLTRVTNAGAANHQAMLDALSL</sequence>
<dbReference type="Pfam" id="PF02602">
    <property type="entry name" value="HEM4"/>
    <property type="match status" value="1"/>
</dbReference>
<keyword evidence="12" id="KW-1185">Reference proteome</keyword>
<comment type="function">
    <text evidence="6 9">Catalyzes cyclization of the linear tetrapyrrole, hydroxymethylbilane, to the macrocyclic uroporphyrinogen III.</text>
</comment>
<feature type="domain" description="Tetrapyrrole biosynthesis uroporphyrinogen III synthase" evidence="10">
    <location>
        <begin position="14"/>
        <end position="234"/>
    </location>
</feature>
<name>A0ABX7R277_9GAMM</name>
<dbReference type="Gene3D" id="3.40.50.10090">
    <property type="match status" value="2"/>
</dbReference>
<dbReference type="InterPro" id="IPR003754">
    <property type="entry name" value="4pyrrol_synth_uPrphyn_synth"/>
</dbReference>
<accession>A0ABX7R277</accession>
<evidence type="ECO:0000259" key="10">
    <source>
        <dbReference type="Pfam" id="PF02602"/>
    </source>
</evidence>
<reference evidence="11 12" key="1">
    <citation type="submission" date="2021-03" db="EMBL/GenBank/DDBJ databases">
        <title>Novel species identification of genus Shewanella.</title>
        <authorList>
            <person name="Liu G."/>
            <person name="Zhang Q."/>
        </authorList>
    </citation>
    <scope>NUCLEOTIDE SEQUENCE [LARGE SCALE GENOMIC DNA]</scope>
    <source>
        <strain evidence="11 12">FJAT-52962</strain>
    </source>
</reference>
<organism evidence="11 12">
    <name type="scientific">Shewanella sedimentimangrovi</name>
    <dbReference type="NCBI Taxonomy" id="2814293"/>
    <lineage>
        <taxon>Bacteria</taxon>
        <taxon>Pseudomonadati</taxon>
        <taxon>Pseudomonadota</taxon>
        <taxon>Gammaproteobacteria</taxon>
        <taxon>Alteromonadales</taxon>
        <taxon>Shewanellaceae</taxon>
        <taxon>Shewanella</taxon>
    </lineage>
</organism>
<dbReference type="PANTHER" id="PTHR38042:SF1">
    <property type="entry name" value="UROPORPHYRINOGEN-III SYNTHASE, CHLOROPLASTIC"/>
    <property type="match status" value="1"/>
</dbReference>
<protein>
    <recommendedName>
        <fullName evidence="7 9">Uroporphyrinogen-III synthase</fullName>
        <ecNumber evidence="3 9">4.2.1.75</ecNumber>
    </recommendedName>
</protein>